<sequence length="183" mass="21208">MEQTFLNKFIKNIENCYNITSLIPNSIEKEFIALVSPYEDQLIQVSIFGYQSKEAYFHIVINDAEAFIDEIPKIMDSKIKAVILRVYQFQSEKFPNNVQFCKSLKAKFDATKIPYCFISDFNFTTTRMLIAANISVNFGVFVMVLLTADKFVTMVELKYTKTGYELGRRQTIFDMDESDEELG</sequence>
<evidence type="ECO:0000313" key="1">
    <source>
        <dbReference type="Proteomes" id="UP000887580"/>
    </source>
</evidence>
<proteinExistence type="predicted"/>
<dbReference type="Proteomes" id="UP000887580">
    <property type="component" value="Unplaced"/>
</dbReference>
<evidence type="ECO:0000313" key="2">
    <source>
        <dbReference type="WBParaSite" id="PS1159_v2.g4433.t1"/>
    </source>
</evidence>
<dbReference type="WBParaSite" id="PS1159_v2.g4433.t1">
    <property type="protein sequence ID" value="PS1159_v2.g4433.t1"/>
    <property type="gene ID" value="PS1159_v2.g4433"/>
</dbReference>
<accession>A0AC35GFF0</accession>
<name>A0AC35GFF0_9BILA</name>
<reference evidence="2" key="1">
    <citation type="submission" date="2022-11" db="UniProtKB">
        <authorList>
            <consortium name="WormBaseParasite"/>
        </authorList>
    </citation>
    <scope>IDENTIFICATION</scope>
</reference>
<organism evidence="1 2">
    <name type="scientific">Panagrolaimus sp. PS1159</name>
    <dbReference type="NCBI Taxonomy" id="55785"/>
    <lineage>
        <taxon>Eukaryota</taxon>
        <taxon>Metazoa</taxon>
        <taxon>Ecdysozoa</taxon>
        <taxon>Nematoda</taxon>
        <taxon>Chromadorea</taxon>
        <taxon>Rhabditida</taxon>
        <taxon>Tylenchina</taxon>
        <taxon>Panagrolaimomorpha</taxon>
        <taxon>Panagrolaimoidea</taxon>
        <taxon>Panagrolaimidae</taxon>
        <taxon>Panagrolaimus</taxon>
    </lineage>
</organism>
<protein>
    <submittedName>
        <fullName evidence="2">Uncharacterized protein</fullName>
    </submittedName>
</protein>